<dbReference type="GO" id="GO:0070737">
    <property type="term" value="F:protein-glycine ligase activity, elongating"/>
    <property type="evidence" value="ECO:0007669"/>
    <property type="project" value="TreeGrafter"/>
</dbReference>
<sequence>MPVPALSYTWAGWRGVTVMSCESRVEPRQHGEEPGAGQRQDTQHVLGDSQQTMDDQGQSDEEEKGSPLNAGIEVMVLQHVNEAEMEKEKNKETQRRRRVTHRVKHTDGALPVRVSFVERDRDKRPEDPRGPGPFFYFGGSNGASIVVSYCESRGWQRIYDKTRTDYKLKWCETKSPAAYYSFRAGDLFLLCKVHSNHEKSILHLSVYFHTGGQLIYQMPNNKVLTTKIGLLNSLREYDRVSSKVNYGCGNRL</sequence>
<dbReference type="AlphaFoldDB" id="A0A673L766"/>
<evidence type="ECO:0000256" key="1">
    <source>
        <dbReference type="SAM" id="MobiDB-lite"/>
    </source>
</evidence>
<dbReference type="InterPro" id="IPR027752">
    <property type="entry name" value="TTLL10"/>
</dbReference>
<dbReference type="Proteomes" id="UP000472270">
    <property type="component" value="Unassembled WGS sequence"/>
</dbReference>
<reference evidence="2" key="2">
    <citation type="submission" date="2025-09" db="UniProtKB">
        <authorList>
            <consortium name="Ensembl"/>
        </authorList>
    </citation>
    <scope>IDENTIFICATION</scope>
</reference>
<accession>A0A673L766</accession>
<dbReference type="PANTHER" id="PTHR46810:SF1">
    <property type="entry name" value="INACTIVE POLYGLYCYLASE TTLL10"/>
    <property type="match status" value="1"/>
</dbReference>
<protein>
    <submittedName>
        <fullName evidence="2">Uncharacterized protein</fullName>
    </submittedName>
</protein>
<proteinExistence type="predicted"/>
<reference evidence="2" key="1">
    <citation type="submission" date="2025-08" db="UniProtKB">
        <authorList>
            <consortium name="Ensembl"/>
        </authorList>
    </citation>
    <scope>IDENTIFICATION</scope>
</reference>
<keyword evidence="3" id="KW-1185">Reference proteome</keyword>
<evidence type="ECO:0000313" key="3">
    <source>
        <dbReference type="Proteomes" id="UP000472270"/>
    </source>
</evidence>
<feature type="region of interest" description="Disordered" evidence="1">
    <location>
        <begin position="24"/>
        <end position="69"/>
    </location>
</feature>
<feature type="compositionally biased region" description="Basic and acidic residues" evidence="1">
    <location>
        <begin position="82"/>
        <end position="93"/>
    </location>
</feature>
<feature type="compositionally biased region" description="Basic and acidic residues" evidence="1">
    <location>
        <begin position="24"/>
        <end position="33"/>
    </location>
</feature>
<dbReference type="Ensembl" id="ENSSRHT00000074895.1">
    <property type="protein sequence ID" value="ENSSRHP00000072906.1"/>
    <property type="gene ID" value="ENSSRHG00000036246.1"/>
</dbReference>
<name>A0A673L766_9TELE</name>
<evidence type="ECO:0000313" key="2">
    <source>
        <dbReference type="Ensembl" id="ENSSRHP00000072906.1"/>
    </source>
</evidence>
<dbReference type="PANTHER" id="PTHR46810">
    <property type="entry name" value="INACTIVE POLYGLYCYLASE TTLL10"/>
    <property type="match status" value="1"/>
</dbReference>
<feature type="region of interest" description="Disordered" evidence="1">
    <location>
        <begin position="82"/>
        <end position="102"/>
    </location>
</feature>
<organism evidence="2 3">
    <name type="scientific">Sinocyclocheilus rhinocerous</name>
    <dbReference type="NCBI Taxonomy" id="307959"/>
    <lineage>
        <taxon>Eukaryota</taxon>
        <taxon>Metazoa</taxon>
        <taxon>Chordata</taxon>
        <taxon>Craniata</taxon>
        <taxon>Vertebrata</taxon>
        <taxon>Euteleostomi</taxon>
        <taxon>Actinopterygii</taxon>
        <taxon>Neopterygii</taxon>
        <taxon>Teleostei</taxon>
        <taxon>Ostariophysi</taxon>
        <taxon>Cypriniformes</taxon>
        <taxon>Cyprinidae</taxon>
        <taxon>Cyprininae</taxon>
        <taxon>Sinocyclocheilus</taxon>
    </lineage>
</organism>